<organism evidence="2 3">
    <name type="scientific">Labilibaculum manganireducens</name>
    <dbReference type="NCBI Taxonomy" id="1940525"/>
    <lineage>
        <taxon>Bacteria</taxon>
        <taxon>Pseudomonadati</taxon>
        <taxon>Bacteroidota</taxon>
        <taxon>Bacteroidia</taxon>
        <taxon>Marinilabiliales</taxon>
        <taxon>Marinifilaceae</taxon>
        <taxon>Labilibaculum</taxon>
    </lineage>
</organism>
<keyword evidence="3" id="KW-1185">Reference proteome</keyword>
<sequence>MNKGVHDIISLSRNRDQRARIFVRILCFLFIQLSSFLVVCSQDVEQVINAKKIGVSGSISANNVNYSAIGVKRNRDAHTFYAAGNLNLSLFEQWSIPLNFTYSNQDVELSHGVSFNQIGISPTYKWVKLHAGYSAMSFSPYSLSGHSFLGVGLELTPPIKLSASLMIGRLRKAEEPVGTEKETLFFYKRMGYGLKLNYKDKGDDLSVIAFGAKDDENSVKLIPDNTEITPMENLVLGVNVRKNLFSKIFVGVEYTNSMLTQDKRLKNRGEKNTGVFVLTNGIMNANSSSSVYTAIKTDVSYQSQDFSVSMLYERVDPEYQTLGAYYFTNDMENISVTTAKQFLKGHLNISANAGLQRNDLKNEKKSRMNNVVGAVNVGIQTGAKTNLNLSYSNYSSFTNIRSDFEDINEVNQQQVYDTLDFTQVSQNMSLSLSQVLGDVKNADARQNLNVNLNVQMASEKQEGQNKKPGNKFYSTGITHSISWKNSGVSLSSSINGNYNDMESGDALTLGPTLSLSKRFKKNLRSSVSGSWNRSYQNGDFANRIYVIRCNNSYAVKKHSFTLSMNYMNRHEEKKYAEFTLSMGYNYSF</sequence>
<reference evidence="2 3" key="1">
    <citation type="journal article" date="2017" name="Front. Microbiol.">
        <title>Labilibaculum manganireducens gen. nov., sp. nov. and Labilibaculum filiforme sp. nov., Novel Bacteroidetes Isolated from Subsurface Sediments of the Baltic Sea.</title>
        <authorList>
            <person name="Vandieken V."/>
            <person name="Marshall I.P."/>
            <person name="Niemann H."/>
            <person name="Engelen B."/>
            <person name="Cypionka H."/>
        </authorList>
    </citation>
    <scope>NUCLEOTIDE SEQUENCE [LARGE SCALE GENOMIC DNA]</scope>
    <source>
        <strain evidence="2 3">59.10-2M</strain>
    </source>
</reference>
<dbReference type="RefSeq" id="WP_101310183.1">
    <property type="nucleotide sequence ID" value="NZ_MVDE01000018.1"/>
</dbReference>
<dbReference type="AlphaFoldDB" id="A0A2N3I6P8"/>
<comment type="caution">
    <text evidence="2">The sequence shown here is derived from an EMBL/GenBank/DDBJ whole genome shotgun (WGS) entry which is preliminary data.</text>
</comment>
<keyword evidence="1" id="KW-0812">Transmembrane</keyword>
<keyword evidence="1" id="KW-0472">Membrane</keyword>
<keyword evidence="1" id="KW-1133">Transmembrane helix</keyword>
<dbReference type="SUPFAM" id="SSF56935">
    <property type="entry name" value="Porins"/>
    <property type="match status" value="1"/>
</dbReference>
<gene>
    <name evidence="2" type="ORF">BZG01_12490</name>
</gene>
<dbReference type="Proteomes" id="UP000233618">
    <property type="component" value="Unassembled WGS sequence"/>
</dbReference>
<evidence type="ECO:0000256" key="1">
    <source>
        <dbReference type="SAM" id="Phobius"/>
    </source>
</evidence>
<protein>
    <recommendedName>
        <fullName evidence="4">Outer membrane protein beta-barrel domain-containing protein</fullName>
    </recommendedName>
</protein>
<evidence type="ECO:0000313" key="2">
    <source>
        <dbReference type="EMBL" id="PKQ65976.1"/>
    </source>
</evidence>
<evidence type="ECO:0000313" key="3">
    <source>
        <dbReference type="Proteomes" id="UP000233618"/>
    </source>
</evidence>
<evidence type="ECO:0008006" key="4">
    <source>
        <dbReference type="Google" id="ProtNLM"/>
    </source>
</evidence>
<feature type="transmembrane region" description="Helical" evidence="1">
    <location>
        <begin position="21"/>
        <end position="39"/>
    </location>
</feature>
<proteinExistence type="predicted"/>
<accession>A0A2N3I6P8</accession>
<name>A0A2N3I6P8_9BACT</name>
<dbReference type="EMBL" id="MVDE01000018">
    <property type="protein sequence ID" value="PKQ65976.1"/>
    <property type="molecule type" value="Genomic_DNA"/>
</dbReference>